<evidence type="ECO:0000313" key="6">
    <source>
        <dbReference type="EMBL" id="TQV78628.1"/>
    </source>
</evidence>
<dbReference type="InterPro" id="IPR032783">
    <property type="entry name" value="AraC_lig"/>
</dbReference>
<proteinExistence type="predicted"/>
<organism evidence="6 7">
    <name type="scientific">Denitrobaculum tricleocarpae</name>
    <dbReference type="NCBI Taxonomy" id="2591009"/>
    <lineage>
        <taxon>Bacteria</taxon>
        <taxon>Pseudomonadati</taxon>
        <taxon>Pseudomonadota</taxon>
        <taxon>Alphaproteobacteria</taxon>
        <taxon>Rhodospirillales</taxon>
        <taxon>Rhodospirillaceae</taxon>
        <taxon>Denitrobaculum</taxon>
    </lineage>
</organism>
<dbReference type="InterPro" id="IPR009057">
    <property type="entry name" value="Homeodomain-like_sf"/>
</dbReference>
<evidence type="ECO:0000256" key="3">
    <source>
        <dbReference type="ARBA" id="ARBA00023163"/>
    </source>
</evidence>
<dbReference type="Pfam" id="PF12833">
    <property type="entry name" value="HTH_18"/>
    <property type="match status" value="1"/>
</dbReference>
<dbReference type="PROSITE" id="PS01124">
    <property type="entry name" value="HTH_ARAC_FAMILY_2"/>
    <property type="match status" value="1"/>
</dbReference>
<evidence type="ECO:0000256" key="2">
    <source>
        <dbReference type="ARBA" id="ARBA00023125"/>
    </source>
</evidence>
<feature type="compositionally biased region" description="Basic residues" evidence="4">
    <location>
        <begin position="109"/>
        <end position="121"/>
    </location>
</feature>
<evidence type="ECO:0000259" key="5">
    <source>
        <dbReference type="PROSITE" id="PS01124"/>
    </source>
</evidence>
<dbReference type="PANTHER" id="PTHR46796:SF7">
    <property type="entry name" value="ARAC FAMILY TRANSCRIPTIONAL REGULATOR"/>
    <property type="match status" value="1"/>
</dbReference>
<dbReference type="PANTHER" id="PTHR46796">
    <property type="entry name" value="HTH-TYPE TRANSCRIPTIONAL ACTIVATOR RHAS-RELATED"/>
    <property type="match status" value="1"/>
</dbReference>
<accession>A0A545TN71</accession>
<dbReference type="Pfam" id="PF12852">
    <property type="entry name" value="Cupin_6"/>
    <property type="match status" value="1"/>
</dbReference>
<keyword evidence="7" id="KW-1185">Reference proteome</keyword>
<keyword evidence="2" id="KW-0238">DNA-binding</keyword>
<feature type="region of interest" description="Disordered" evidence="4">
    <location>
        <begin position="1"/>
        <end position="40"/>
    </location>
</feature>
<comment type="caution">
    <text evidence="6">The sequence shown here is derived from an EMBL/GenBank/DDBJ whole genome shotgun (WGS) entry which is preliminary data.</text>
</comment>
<dbReference type="EMBL" id="VHSH01000006">
    <property type="protein sequence ID" value="TQV78628.1"/>
    <property type="molecule type" value="Genomic_DNA"/>
</dbReference>
<evidence type="ECO:0000256" key="4">
    <source>
        <dbReference type="SAM" id="MobiDB-lite"/>
    </source>
</evidence>
<sequence length="464" mass="50487">MVSHPRSAKHLCQPEMRSLSEEVTSFSGSTPQVPDDRRACRSAHDRPHVSACGPALITRTCRSRGKTSRIVLPATEVPAAKIPFQIKFGTSSGNSTDPHVNDEDTFHRSPARKPKTVKHKQRFRPGVTIGRDMRLDPLTDIVRSLDLEGAVFLRADFTAPWAINARVTEQDCKPFMPIPRRIIAYHLITEGEAVVSLDTSQGYKEHYRAKPGDVIFLPSNPVHVLASGTGQRPVSSDDLHLPASGNGLMRLTHGGGGDRTRMLCGFIGSNGVPNPLLDTLPELLVISIESLETRSWIEASVAMAARELASERCSSDMVASGLCRILLIEALRTHIETNPTPVGWLSGMAHPRIARALARIHADVADPPRVDDLAKLVGMSRSSFVERFTEVMGVGPRKYVVAQRISVAKSLLRDSELPTAAIAFRVGYNAPEAFSRAFKKETGCSPGGWRGVRKGKFCASSAAA</sequence>
<dbReference type="GO" id="GO:0043565">
    <property type="term" value="F:sequence-specific DNA binding"/>
    <property type="evidence" value="ECO:0007669"/>
    <property type="project" value="InterPro"/>
</dbReference>
<keyword evidence="1" id="KW-0805">Transcription regulation</keyword>
<dbReference type="Gene3D" id="1.10.10.60">
    <property type="entry name" value="Homeodomain-like"/>
    <property type="match status" value="2"/>
</dbReference>
<dbReference type="OrthoDB" id="9802263at2"/>
<reference evidence="6 7" key="1">
    <citation type="submission" date="2019-06" db="EMBL/GenBank/DDBJ databases">
        <title>Whole genome sequence for Rhodospirillaceae sp. R148.</title>
        <authorList>
            <person name="Wang G."/>
        </authorList>
    </citation>
    <scope>NUCLEOTIDE SEQUENCE [LARGE SCALE GENOMIC DNA]</scope>
    <source>
        <strain evidence="6 7">R148</strain>
    </source>
</reference>
<evidence type="ECO:0000256" key="1">
    <source>
        <dbReference type="ARBA" id="ARBA00023015"/>
    </source>
</evidence>
<evidence type="ECO:0000313" key="7">
    <source>
        <dbReference type="Proteomes" id="UP000315252"/>
    </source>
</evidence>
<dbReference type="AlphaFoldDB" id="A0A545TN71"/>
<name>A0A545TN71_9PROT</name>
<protein>
    <submittedName>
        <fullName evidence="6">AraC family transcriptional regulator</fullName>
    </submittedName>
</protein>
<dbReference type="SMART" id="SM00342">
    <property type="entry name" value="HTH_ARAC"/>
    <property type="match status" value="1"/>
</dbReference>
<feature type="region of interest" description="Disordered" evidence="4">
    <location>
        <begin position="90"/>
        <end position="121"/>
    </location>
</feature>
<dbReference type="GO" id="GO:0003700">
    <property type="term" value="F:DNA-binding transcription factor activity"/>
    <property type="evidence" value="ECO:0007669"/>
    <property type="project" value="InterPro"/>
</dbReference>
<dbReference type="InterPro" id="IPR050204">
    <property type="entry name" value="AraC_XylS_family_regulators"/>
</dbReference>
<dbReference type="InterPro" id="IPR018060">
    <property type="entry name" value="HTH_AraC"/>
</dbReference>
<feature type="domain" description="HTH araC/xylS-type" evidence="5">
    <location>
        <begin position="354"/>
        <end position="452"/>
    </location>
</feature>
<dbReference type="Proteomes" id="UP000315252">
    <property type="component" value="Unassembled WGS sequence"/>
</dbReference>
<dbReference type="SUPFAM" id="SSF46689">
    <property type="entry name" value="Homeodomain-like"/>
    <property type="match status" value="2"/>
</dbReference>
<feature type="compositionally biased region" description="Polar residues" evidence="4">
    <location>
        <begin position="21"/>
        <end position="32"/>
    </location>
</feature>
<keyword evidence="3" id="KW-0804">Transcription</keyword>
<gene>
    <name evidence="6" type="ORF">FKG95_18955</name>
</gene>